<keyword evidence="2" id="KW-1185">Reference proteome</keyword>
<dbReference type="EMBL" id="JAVRIE010000001">
    <property type="protein sequence ID" value="MDT0581200.1"/>
    <property type="molecule type" value="Genomic_DNA"/>
</dbReference>
<accession>A0AAW8QZA3</accession>
<evidence type="ECO:0000313" key="1">
    <source>
        <dbReference type="EMBL" id="MDT0581200.1"/>
    </source>
</evidence>
<gene>
    <name evidence="1" type="ORF">RM544_01495</name>
</gene>
<organism evidence="1 2">
    <name type="scientific">Brumicola blandensis</name>
    <dbReference type="NCBI Taxonomy" id="3075611"/>
    <lineage>
        <taxon>Bacteria</taxon>
        <taxon>Pseudomonadati</taxon>
        <taxon>Pseudomonadota</taxon>
        <taxon>Gammaproteobacteria</taxon>
        <taxon>Alteromonadales</taxon>
        <taxon>Alteromonadaceae</taxon>
        <taxon>Brumicola</taxon>
    </lineage>
</organism>
<dbReference type="Proteomes" id="UP001249020">
    <property type="component" value="Unassembled WGS sequence"/>
</dbReference>
<evidence type="ECO:0000313" key="2">
    <source>
        <dbReference type="Proteomes" id="UP001249020"/>
    </source>
</evidence>
<protein>
    <submittedName>
        <fullName evidence="1">Uncharacterized protein</fullName>
    </submittedName>
</protein>
<dbReference type="AlphaFoldDB" id="A0AAW8QZA3"/>
<dbReference type="RefSeq" id="WP_311360012.1">
    <property type="nucleotide sequence ID" value="NZ_JAVRIE010000001.1"/>
</dbReference>
<proteinExistence type="predicted"/>
<name>A0AAW8QZA3_9ALTE</name>
<comment type="caution">
    <text evidence="1">The sequence shown here is derived from an EMBL/GenBank/DDBJ whole genome shotgun (WGS) entry which is preliminary data.</text>
</comment>
<reference evidence="1 2" key="1">
    <citation type="submission" date="2023-09" db="EMBL/GenBank/DDBJ databases">
        <authorList>
            <person name="Rey-Velasco X."/>
        </authorList>
    </citation>
    <scope>NUCLEOTIDE SEQUENCE [LARGE SCALE GENOMIC DNA]</scope>
    <source>
        <strain evidence="1 2">W409</strain>
    </source>
</reference>
<sequence length="533" mass="60753">MNPISFGVSSTLQADFDLLRETPNLLGDAKYTQKTIDKLAQYIVCRNYGKLCLELCYLCWPIVKYGRQGQALLDFFWLQEVISPKGFRASIEGMIEQHFSTLSSEERLSAKPSIKLDEVGLKITPQQQSFTVSATRIAVLSAFLEWLSSYFSGFIEELELNLNTDSEAQVKKVASLLQQRIYALLKEHLPSANVQQKFRFIHEWKRSNSADVRFNDKQVLQFWQAAFQQEGYVKYQSALLDVLDYDLACELNQNKLKVERANNIDEAFFDFQGGELEPQMGASLFELYTDCIDGIADMSRLTQQPKLISKQQYQDVALLLEQQESIHRLSLSLLRATVFSPWQAKIIQRSRQKDIHSTNSNVTDLRQPALDYDAYALVLDKWIKNACAAMLSCVGILYEKKDARCLGALLITLSHMLDEQSKRTLDNVVRSAKIRDLTFSGVSAALLQNPLLNKHMQLAMQHLKANNRDGFRKGSEYADADIYSSAINNLHQCMSTIGKFKKATASVRNEENYRSDLFIFFSEFEKRHGGING</sequence>